<dbReference type="Pfam" id="PF00990">
    <property type="entry name" value="GGDEF"/>
    <property type="match status" value="1"/>
</dbReference>
<feature type="compositionally biased region" description="Polar residues" evidence="4">
    <location>
        <begin position="1"/>
        <end position="10"/>
    </location>
</feature>
<feature type="region of interest" description="Disordered" evidence="4">
    <location>
        <begin position="1"/>
        <end position="21"/>
    </location>
</feature>
<proteinExistence type="predicted"/>
<dbReference type="GO" id="GO:0052621">
    <property type="term" value="F:diguanylate cyclase activity"/>
    <property type="evidence" value="ECO:0007669"/>
    <property type="project" value="UniProtKB-EC"/>
</dbReference>
<dbReference type="EC" id="2.7.7.65" evidence="2"/>
<dbReference type="Gene3D" id="3.30.450.20">
    <property type="entry name" value="PAS domain"/>
    <property type="match status" value="2"/>
</dbReference>
<dbReference type="InterPro" id="IPR035965">
    <property type="entry name" value="PAS-like_dom_sf"/>
</dbReference>
<evidence type="ECO:0000256" key="3">
    <source>
        <dbReference type="ARBA" id="ARBA00034247"/>
    </source>
</evidence>
<dbReference type="SUPFAM" id="SSF55785">
    <property type="entry name" value="PYP-like sensor domain (PAS domain)"/>
    <property type="match status" value="2"/>
</dbReference>
<dbReference type="InterPro" id="IPR029787">
    <property type="entry name" value="Nucleotide_cyclase"/>
</dbReference>
<dbReference type="NCBIfam" id="TIGR00229">
    <property type="entry name" value="sensory_box"/>
    <property type="match status" value="1"/>
</dbReference>
<dbReference type="GO" id="GO:1902201">
    <property type="term" value="P:negative regulation of bacterial-type flagellum-dependent cell motility"/>
    <property type="evidence" value="ECO:0007669"/>
    <property type="project" value="TreeGrafter"/>
</dbReference>
<evidence type="ECO:0000313" key="7">
    <source>
        <dbReference type="Proteomes" id="UP000240904"/>
    </source>
</evidence>
<dbReference type="InterPro" id="IPR043128">
    <property type="entry name" value="Rev_trsase/Diguanyl_cyclase"/>
</dbReference>
<comment type="cofactor">
    <cofactor evidence="1">
        <name>Mg(2+)</name>
        <dbReference type="ChEBI" id="CHEBI:18420"/>
    </cofactor>
</comment>
<dbReference type="PROSITE" id="PS50887">
    <property type="entry name" value="GGDEF"/>
    <property type="match status" value="1"/>
</dbReference>
<dbReference type="SMART" id="SM00267">
    <property type="entry name" value="GGDEF"/>
    <property type="match status" value="1"/>
</dbReference>
<dbReference type="InterPro" id="IPR000160">
    <property type="entry name" value="GGDEF_dom"/>
</dbReference>
<dbReference type="PANTHER" id="PTHR45138:SF9">
    <property type="entry name" value="DIGUANYLATE CYCLASE DGCM-RELATED"/>
    <property type="match status" value="1"/>
</dbReference>
<dbReference type="AlphaFoldDB" id="A0A2T3N3D3"/>
<organism evidence="6 7">
    <name type="scientific">Photobacterium lipolyticum</name>
    <dbReference type="NCBI Taxonomy" id="266810"/>
    <lineage>
        <taxon>Bacteria</taxon>
        <taxon>Pseudomonadati</taxon>
        <taxon>Pseudomonadota</taxon>
        <taxon>Gammaproteobacteria</taxon>
        <taxon>Vibrionales</taxon>
        <taxon>Vibrionaceae</taxon>
        <taxon>Photobacterium</taxon>
    </lineage>
</organism>
<dbReference type="GO" id="GO:0043709">
    <property type="term" value="P:cell adhesion involved in single-species biofilm formation"/>
    <property type="evidence" value="ECO:0007669"/>
    <property type="project" value="TreeGrafter"/>
</dbReference>
<accession>A0A2T3N3D3</accession>
<dbReference type="CDD" id="cd01949">
    <property type="entry name" value="GGDEF"/>
    <property type="match status" value="1"/>
</dbReference>
<dbReference type="Proteomes" id="UP000240904">
    <property type="component" value="Unassembled WGS sequence"/>
</dbReference>
<dbReference type="PANTHER" id="PTHR45138">
    <property type="entry name" value="REGULATORY COMPONENTS OF SENSORY TRANSDUCTION SYSTEM"/>
    <property type="match status" value="1"/>
</dbReference>
<dbReference type="SUPFAM" id="SSF55073">
    <property type="entry name" value="Nucleotide cyclase"/>
    <property type="match status" value="1"/>
</dbReference>
<keyword evidence="7" id="KW-1185">Reference proteome</keyword>
<protein>
    <recommendedName>
        <fullName evidence="2">diguanylate cyclase</fullName>
        <ecNumber evidence="2">2.7.7.65</ecNumber>
    </recommendedName>
</protein>
<reference evidence="6 7" key="1">
    <citation type="submission" date="2018-03" db="EMBL/GenBank/DDBJ databases">
        <title>Whole genome sequencing of Histamine producing bacteria.</title>
        <authorList>
            <person name="Butler K."/>
        </authorList>
    </citation>
    <scope>NUCLEOTIDE SEQUENCE [LARGE SCALE GENOMIC DNA]</scope>
    <source>
        <strain evidence="6 7">DSM 16190</strain>
    </source>
</reference>
<dbReference type="SMART" id="SM00091">
    <property type="entry name" value="PAS"/>
    <property type="match status" value="2"/>
</dbReference>
<evidence type="ECO:0000256" key="4">
    <source>
        <dbReference type="SAM" id="MobiDB-lite"/>
    </source>
</evidence>
<dbReference type="EMBL" id="PYMC01000002">
    <property type="protein sequence ID" value="PSW06794.1"/>
    <property type="molecule type" value="Genomic_DNA"/>
</dbReference>
<dbReference type="InterPro" id="IPR000014">
    <property type="entry name" value="PAS"/>
</dbReference>
<dbReference type="Gene3D" id="3.30.70.270">
    <property type="match status" value="1"/>
</dbReference>
<evidence type="ECO:0000256" key="2">
    <source>
        <dbReference type="ARBA" id="ARBA00012528"/>
    </source>
</evidence>
<dbReference type="FunFam" id="3.30.70.270:FF:000001">
    <property type="entry name" value="Diguanylate cyclase domain protein"/>
    <property type="match status" value="1"/>
</dbReference>
<comment type="caution">
    <text evidence="6">The sequence shown here is derived from an EMBL/GenBank/DDBJ whole genome shotgun (WGS) entry which is preliminary data.</text>
</comment>
<dbReference type="OrthoDB" id="5800589at2"/>
<sequence length="441" mass="49647">MSGKMTTKQRQPIALRSTDNMNQPLPVLDKRFQIDSHYGVVVHRNFKPLYADDNYARTFGFDSGAAILAVDSLLELIAPHEHETAVRDYEAIMAGRDNPGIHTYRNIGNDGTEFIVLTVDHVIDWQGEPAMQITVMDLSAQFDTLQQLHDSERRYRELVDGSIQGILVHRDFRPLFCNQAFAGMFGFDSPQALLATESILPLFSADFHQQARKNYHSLVSGRKNNLISEIECQRIDGKTGWLNLLSRPITWNGGQAIQVTAMDISRQHQLRKQLEYRANYDGLTELLNRRATSEILEAQLVSHRLQALPLCCVLIDLDDFKAVNDRFGHCVGDEVLRQFAVTCRHHLRQTDFVGRWGGEEFILVLPNTIAEQARILTERLRQEIASIAVATSSGEIGITVCMGIADLRDGEKSAEPLLSRADRALYAAKHNGKNRVELAEG</sequence>
<evidence type="ECO:0000259" key="5">
    <source>
        <dbReference type="PROSITE" id="PS50887"/>
    </source>
</evidence>
<evidence type="ECO:0000313" key="6">
    <source>
        <dbReference type="EMBL" id="PSW06794.1"/>
    </source>
</evidence>
<dbReference type="NCBIfam" id="TIGR00254">
    <property type="entry name" value="GGDEF"/>
    <property type="match status" value="1"/>
</dbReference>
<name>A0A2T3N3D3_9GAMM</name>
<gene>
    <name evidence="6" type="ORF">C9I89_04530</name>
</gene>
<dbReference type="GO" id="GO:0005886">
    <property type="term" value="C:plasma membrane"/>
    <property type="evidence" value="ECO:0007669"/>
    <property type="project" value="TreeGrafter"/>
</dbReference>
<feature type="domain" description="GGDEF" evidence="5">
    <location>
        <begin position="308"/>
        <end position="441"/>
    </location>
</feature>
<dbReference type="Pfam" id="PF13426">
    <property type="entry name" value="PAS_9"/>
    <property type="match status" value="1"/>
</dbReference>
<dbReference type="InterPro" id="IPR050469">
    <property type="entry name" value="Diguanylate_Cyclase"/>
</dbReference>
<evidence type="ECO:0000256" key="1">
    <source>
        <dbReference type="ARBA" id="ARBA00001946"/>
    </source>
</evidence>
<comment type="catalytic activity">
    <reaction evidence="3">
        <text>2 GTP = 3',3'-c-di-GMP + 2 diphosphate</text>
        <dbReference type="Rhea" id="RHEA:24898"/>
        <dbReference type="ChEBI" id="CHEBI:33019"/>
        <dbReference type="ChEBI" id="CHEBI:37565"/>
        <dbReference type="ChEBI" id="CHEBI:58805"/>
        <dbReference type="EC" id="2.7.7.65"/>
    </reaction>
</comment>
<dbReference type="CDD" id="cd00130">
    <property type="entry name" value="PAS"/>
    <property type="match status" value="1"/>
</dbReference>